<feature type="compositionally biased region" description="Low complexity" evidence="1">
    <location>
        <begin position="238"/>
        <end position="255"/>
    </location>
</feature>
<dbReference type="OrthoDB" id="3926619at2759"/>
<feature type="region of interest" description="Disordered" evidence="1">
    <location>
        <begin position="181"/>
        <end position="219"/>
    </location>
</feature>
<dbReference type="AlphaFoldDB" id="A0A6A5SW67"/>
<protein>
    <submittedName>
        <fullName evidence="2">Uncharacterized protein</fullName>
    </submittedName>
</protein>
<name>A0A6A5SW67_9PLEO</name>
<feature type="region of interest" description="Disordered" evidence="1">
    <location>
        <begin position="238"/>
        <end position="297"/>
    </location>
</feature>
<feature type="region of interest" description="Disordered" evidence="1">
    <location>
        <begin position="399"/>
        <end position="419"/>
    </location>
</feature>
<evidence type="ECO:0000256" key="1">
    <source>
        <dbReference type="SAM" id="MobiDB-lite"/>
    </source>
</evidence>
<dbReference type="EMBL" id="ML976020">
    <property type="protein sequence ID" value="KAF1943954.1"/>
    <property type="molecule type" value="Genomic_DNA"/>
</dbReference>
<feature type="region of interest" description="Disordered" evidence="1">
    <location>
        <begin position="20"/>
        <end position="67"/>
    </location>
</feature>
<feature type="compositionally biased region" description="Polar residues" evidence="1">
    <location>
        <begin position="182"/>
        <end position="199"/>
    </location>
</feature>
<evidence type="ECO:0000313" key="2">
    <source>
        <dbReference type="EMBL" id="KAF1943954.1"/>
    </source>
</evidence>
<keyword evidence="3" id="KW-1185">Reference proteome</keyword>
<evidence type="ECO:0000313" key="3">
    <source>
        <dbReference type="Proteomes" id="UP000800038"/>
    </source>
</evidence>
<accession>A0A6A5SW67</accession>
<sequence>MPNVAAASRLSQWTFDKPVLATHPDRSSSSSSASSPNLCDDVPETLRIDTSTSQETSPTPKKKSALFQERYLSSEEDLTADDGSASESEYDYDVAVVHDLTKEIKARTMSMSRWNKGKSCDMAVMVSYAFAGRPKVVELDYRSPMTDRPTVQQRSASLAQLPVTAISKLQKADQAQRLSMKITPSSGLASPPISRTTSPAIDIESRRPSTSHSPITHKPSAFIDSASVISSFQTASSRSYSPASSEAPRRPSTSTAEQSASARSSAYIPTRSRLDLTRTQTSQSSYRSSYRQSQFGPLTPASPALSFLSSDPYENSNNSAASPIIKKSAPHKRLRSISMKLSLAKIAISPLKKPYDARINSKAPLTPSAPMTPMTAPIEGSANFTGPNKLRRASTILRPKSRGGESKRAPTPGVAPPVPQINVTTLQQKRSTTISRMVARGANEREPTLVLPACPETDDPMSGVKGRALRRRISLMDFMDSL</sequence>
<dbReference type="Proteomes" id="UP000800038">
    <property type="component" value="Unassembled WGS sequence"/>
</dbReference>
<organism evidence="2 3">
    <name type="scientific">Clathrospora elynae</name>
    <dbReference type="NCBI Taxonomy" id="706981"/>
    <lineage>
        <taxon>Eukaryota</taxon>
        <taxon>Fungi</taxon>
        <taxon>Dikarya</taxon>
        <taxon>Ascomycota</taxon>
        <taxon>Pezizomycotina</taxon>
        <taxon>Dothideomycetes</taxon>
        <taxon>Pleosporomycetidae</taxon>
        <taxon>Pleosporales</taxon>
        <taxon>Diademaceae</taxon>
        <taxon>Clathrospora</taxon>
    </lineage>
</organism>
<reference evidence="2" key="1">
    <citation type="journal article" date="2020" name="Stud. Mycol.">
        <title>101 Dothideomycetes genomes: a test case for predicting lifestyles and emergence of pathogens.</title>
        <authorList>
            <person name="Haridas S."/>
            <person name="Albert R."/>
            <person name="Binder M."/>
            <person name="Bloem J."/>
            <person name="Labutti K."/>
            <person name="Salamov A."/>
            <person name="Andreopoulos B."/>
            <person name="Baker S."/>
            <person name="Barry K."/>
            <person name="Bills G."/>
            <person name="Bluhm B."/>
            <person name="Cannon C."/>
            <person name="Castanera R."/>
            <person name="Culley D."/>
            <person name="Daum C."/>
            <person name="Ezra D."/>
            <person name="Gonzalez J."/>
            <person name="Henrissat B."/>
            <person name="Kuo A."/>
            <person name="Liang C."/>
            <person name="Lipzen A."/>
            <person name="Lutzoni F."/>
            <person name="Magnuson J."/>
            <person name="Mondo S."/>
            <person name="Nolan M."/>
            <person name="Ohm R."/>
            <person name="Pangilinan J."/>
            <person name="Park H.-J."/>
            <person name="Ramirez L."/>
            <person name="Alfaro M."/>
            <person name="Sun H."/>
            <person name="Tritt A."/>
            <person name="Yoshinaga Y."/>
            <person name="Zwiers L.-H."/>
            <person name="Turgeon B."/>
            <person name="Goodwin S."/>
            <person name="Spatafora J."/>
            <person name="Crous P."/>
            <person name="Grigoriev I."/>
        </authorList>
    </citation>
    <scope>NUCLEOTIDE SEQUENCE</scope>
    <source>
        <strain evidence="2">CBS 161.51</strain>
    </source>
</reference>
<proteinExistence type="predicted"/>
<feature type="compositionally biased region" description="Low complexity" evidence="1">
    <location>
        <begin position="277"/>
        <end position="294"/>
    </location>
</feature>
<feature type="compositionally biased region" description="Polar residues" evidence="1">
    <location>
        <begin position="48"/>
        <end position="59"/>
    </location>
</feature>
<gene>
    <name evidence="2" type="ORF">EJ02DRAFT_452799</name>
</gene>